<keyword evidence="8" id="KW-1185">Reference proteome</keyword>
<comment type="similarity">
    <text evidence="1 6">Belongs to the heat shock protein 70 family.</text>
</comment>
<dbReference type="InterPro" id="IPR015943">
    <property type="entry name" value="WD40/YVTN_repeat-like_dom_sf"/>
</dbReference>
<accession>A0ABS5YUN7</accession>
<keyword evidence="5" id="KW-0143">Chaperone</keyword>
<evidence type="ECO:0000256" key="6">
    <source>
        <dbReference type="RuleBase" id="RU003322"/>
    </source>
</evidence>
<dbReference type="Proteomes" id="UP001519654">
    <property type="component" value="Unassembled WGS sequence"/>
</dbReference>
<evidence type="ECO:0000256" key="1">
    <source>
        <dbReference type="ARBA" id="ARBA00007381"/>
    </source>
</evidence>
<dbReference type="Gene3D" id="3.90.640.10">
    <property type="entry name" value="Actin, Chain A, domain 4"/>
    <property type="match status" value="1"/>
</dbReference>
<evidence type="ECO:0000313" key="8">
    <source>
        <dbReference type="Proteomes" id="UP001519654"/>
    </source>
</evidence>
<dbReference type="PROSITE" id="PS01036">
    <property type="entry name" value="HSP70_3"/>
    <property type="match status" value="1"/>
</dbReference>
<reference evidence="7 8" key="1">
    <citation type="submission" date="2021-06" db="EMBL/GenBank/DDBJ databases">
        <title>Actinoplanes lichenicola sp. nov., and Actinoplanes ovalisporus sp. nov., isolated from lichen in Thailand.</title>
        <authorList>
            <person name="Saeng-In P."/>
            <person name="Kanchanasin P."/>
            <person name="Yuki M."/>
            <person name="Kudo T."/>
            <person name="Ohkuma M."/>
            <person name="Phongsopitanun W."/>
            <person name="Tanasupawat S."/>
        </authorList>
    </citation>
    <scope>NUCLEOTIDE SEQUENCE [LARGE SCALE GENOMIC DNA]</scope>
    <source>
        <strain evidence="7 8">NBRC 110975</strain>
    </source>
</reference>
<evidence type="ECO:0000256" key="5">
    <source>
        <dbReference type="ARBA" id="ARBA00023186"/>
    </source>
</evidence>
<dbReference type="SUPFAM" id="SSF50998">
    <property type="entry name" value="Quinoprotein alcohol dehydrogenase-like"/>
    <property type="match status" value="1"/>
</dbReference>
<evidence type="ECO:0000256" key="2">
    <source>
        <dbReference type="ARBA" id="ARBA00022741"/>
    </source>
</evidence>
<sequence>MADMILVFDLGTDTAAMALVADGEVRFLAEPGSGLLSWSSAVCLDGRNIVVGTAAENRRQSRPAGYRAEIKRDLGRGPVRLGDRDIDPFELVVAVLRQARTAAERDAGVPVEHVLLSVPASYGPGDPRWDLMIAAGEAAGFTVVELIAEPVAAALAPVAGPPFPPGSLILVYDLGGGTFDTALVRVGETTPLRVASADGCAGRDLDAAIFAELADELGVSTTGETPLDLLRRTQLADLVRLLKHDLSERDETSFVFAGTGAEVTYDRARLDAHALPLLKKTLDTCDRVLAAAGVEPGAVDGVLLSGGVTRMPIVASFVAEALGRPLRHARDPQYAVVAGAAQRAANRTGRVVNAEPPDRDATPMRWNLPGGTGTLLAWDVAEGGGFRSGDVLAQVRGHDGAIWDLAASQDGVVVGRHVDLGGVVHSGDWLVTSARKIAGRVAGQVRFRLLAAFENVNALAVSAGITPNGRLIAVHWVGKEIQATDPYSGERILAVPSGYYHTEAALDPDAAQLVTVETSSDIYKTEYHVFAYDLTSGKNIGSLSRQRLKRWACLGGDRVLIEDDGTKGGGPCIINLRTSGVVGAFGFTEDEFHHFGAGGRIVMGTKNGWGARLLTYDAAGVPVGSKAVGQLPFDGRNHELGALAATSDRAFIVMQQNPGMVSLLRTPEDGQVMGPPLAHLGHVPGSSNWAAFSPDDQQLVVAGGNWVTHWELEWPS</sequence>
<dbReference type="RefSeq" id="WP_215791418.1">
    <property type="nucleotide sequence ID" value="NZ_JAHKKG010000008.1"/>
</dbReference>
<evidence type="ECO:0000313" key="7">
    <source>
        <dbReference type="EMBL" id="MBU2667166.1"/>
    </source>
</evidence>
<organism evidence="7 8">
    <name type="scientific">Paractinoplanes bogorensis</name>
    <dbReference type="NCBI Taxonomy" id="1610840"/>
    <lineage>
        <taxon>Bacteria</taxon>
        <taxon>Bacillati</taxon>
        <taxon>Actinomycetota</taxon>
        <taxon>Actinomycetes</taxon>
        <taxon>Micromonosporales</taxon>
        <taxon>Micromonosporaceae</taxon>
        <taxon>Paractinoplanes</taxon>
    </lineage>
</organism>
<dbReference type="Gene3D" id="2.130.10.10">
    <property type="entry name" value="YVTN repeat-like/Quinoprotein amine dehydrogenase"/>
    <property type="match status" value="1"/>
</dbReference>
<evidence type="ECO:0000256" key="3">
    <source>
        <dbReference type="ARBA" id="ARBA00022840"/>
    </source>
</evidence>
<protein>
    <submittedName>
        <fullName evidence="7">Hsp70 family protein</fullName>
    </submittedName>
</protein>
<dbReference type="PANTHER" id="PTHR19375">
    <property type="entry name" value="HEAT SHOCK PROTEIN 70KDA"/>
    <property type="match status" value="1"/>
</dbReference>
<dbReference type="PRINTS" id="PR00301">
    <property type="entry name" value="HEATSHOCK70"/>
</dbReference>
<dbReference type="Pfam" id="PF00012">
    <property type="entry name" value="HSP70"/>
    <property type="match status" value="1"/>
</dbReference>
<dbReference type="Gene3D" id="3.30.420.40">
    <property type="match status" value="2"/>
</dbReference>
<gene>
    <name evidence="7" type="ORF">KOI35_27025</name>
</gene>
<dbReference type="InterPro" id="IPR043129">
    <property type="entry name" value="ATPase_NBD"/>
</dbReference>
<dbReference type="InterPro" id="IPR018181">
    <property type="entry name" value="Heat_shock_70_CS"/>
</dbReference>
<comment type="caution">
    <text evidence="7">The sequence shown here is derived from an EMBL/GenBank/DDBJ whole genome shotgun (WGS) entry which is preliminary data.</text>
</comment>
<name>A0ABS5YUN7_9ACTN</name>
<dbReference type="SUPFAM" id="SSF53067">
    <property type="entry name" value="Actin-like ATPase domain"/>
    <property type="match status" value="2"/>
</dbReference>
<keyword evidence="4" id="KW-0346">Stress response</keyword>
<keyword evidence="3 6" id="KW-0067">ATP-binding</keyword>
<dbReference type="InterPro" id="IPR013126">
    <property type="entry name" value="Hsp_70_fam"/>
</dbReference>
<keyword evidence="2 6" id="KW-0547">Nucleotide-binding</keyword>
<dbReference type="EMBL" id="JAHKKG010000008">
    <property type="protein sequence ID" value="MBU2667166.1"/>
    <property type="molecule type" value="Genomic_DNA"/>
</dbReference>
<dbReference type="InterPro" id="IPR011047">
    <property type="entry name" value="Quinoprotein_ADH-like_sf"/>
</dbReference>
<proteinExistence type="inferred from homology"/>
<evidence type="ECO:0000256" key="4">
    <source>
        <dbReference type="ARBA" id="ARBA00023016"/>
    </source>
</evidence>